<keyword evidence="12" id="KW-0460">Magnesium</keyword>
<comment type="similarity">
    <text evidence="4">Belongs to the glycosyltransferase 4 family.</text>
</comment>
<dbReference type="EC" id="2.7.8.15" evidence="5"/>
<name>A0A976M3I5_THEOR</name>
<keyword evidence="11" id="KW-0256">Endoplasmic reticulum</keyword>
<gene>
    <name evidence="20" type="ORF">MACJ_000111</name>
</gene>
<dbReference type="PANTHER" id="PTHR10571">
    <property type="entry name" value="UDP-N-ACETYLGLUCOSAMINE--DOLICHYL-PHOSPHATE N-ACETYLGLUCOSAMINEPHOSPHOTRANSFERASE"/>
    <property type="match status" value="1"/>
</dbReference>
<feature type="transmembrane region" description="Helical" evidence="19">
    <location>
        <begin position="190"/>
        <end position="211"/>
    </location>
</feature>
<evidence type="ECO:0000256" key="11">
    <source>
        <dbReference type="ARBA" id="ARBA00022824"/>
    </source>
</evidence>
<evidence type="ECO:0000256" key="10">
    <source>
        <dbReference type="ARBA" id="ARBA00022723"/>
    </source>
</evidence>
<evidence type="ECO:0000256" key="14">
    <source>
        <dbReference type="ARBA" id="ARBA00023136"/>
    </source>
</evidence>
<dbReference type="GO" id="GO:0046872">
    <property type="term" value="F:metal ion binding"/>
    <property type="evidence" value="ECO:0007669"/>
    <property type="project" value="UniProtKB-KW"/>
</dbReference>
<reference evidence="20" key="1">
    <citation type="submission" date="2022-07" db="EMBL/GenBank/DDBJ databases">
        <title>Evaluation of T. orientalis genome assembly methods using nanopore sequencing and analysis of variation between genomes.</title>
        <authorList>
            <person name="Yam J."/>
            <person name="Micallef M.L."/>
            <person name="Liu M."/>
            <person name="Djordjevic S.P."/>
            <person name="Bogema D.R."/>
            <person name="Jenkins C."/>
        </authorList>
    </citation>
    <scope>NUCLEOTIDE SEQUENCE</scope>
    <source>
        <strain evidence="20">Fish Creek</strain>
    </source>
</reference>
<keyword evidence="13 19" id="KW-1133">Transmembrane helix</keyword>
<comment type="function">
    <text evidence="17">UDP-N-acetylglucosamine--dolichyl-phosphate N-acetylglucosaminephosphotransferase that operates in the biosynthetic pathway of dolichol-linked oligosaccharides, the glycan precursors employed in protein asparagine (N)-glycosylation. The assembly of dolichol-linked oligosaccharides begins on the cytosolic side of the endoplasmic reticulum membrane and finishes in its lumen. The sequential addition of sugars to dolichol pyrophosphate produces dolichol-linked oligosaccharides containing fourteen sugars, including two GlcNAcs, nine mannoses and three glucoses. Once assembled, the oligosaccharide is transferred from the lipid to nascent proteins by oligosaccharyltransferases. Catalyzes the initial step of dolichol-linked oligosaccharide biosynthesis, transfering GlcNAc-1-P from cytosolic UDP-GlcNAc onto the carrier lipid dolichyl phosphate (P-dolichol), yielding GlcNAc-P-P-dolichol embedded in the cytoplasmic leaflet of the endoplasmic reticulum membrane.</text>
</comment>
<evidence type="ECO:0000313" key="20">
    <source>
        <dbReference type="EMBL" id="UKJ87673.1"/>
    </source>
</evidence>
<evidence type="ECO:0000256" key="13">
    <source>
        <dbReference type="ARBA" id="ARBA00022989"/>
    </source>
</evidence>
<evidence type="ECO:0000256" key="12">
    <source>
        <dbReference type="ARBA" id="ARBA00022842"/>
    </source>
</evidence>
<dbReference type="Proteomes" id="UP000244803">
    <property type="component" value="Chromosome 1"/>
</dbReference>
<dbReference type="GO" id="GO:0005789">
    <property type="term" value="C:endoplasmic reticulum membrane"/>
    <property type="evidence" value="ECO:0007669"/>
    <property type="project" value="UniProtKB-SubCell"/>
</dbReference>
<feature type="transmembrane region" description="Helical" evidence="19">
    <location>
        <begin position="350"/>
        <end position="365"/>
    </location>
</feature>
<comment type="pathway">
    <text evidence="3">Protein modification; protein glycosylation.</text>
</comment>
<feature type="transmembrane region" description="Helical" evidence="19">
    <location>
        <begin position="45"/>
        <end position="66"/>
    </location>
</feature>
<evidence type="ECO:0000256" key="17">
    <source>
        <dbReference type="ARBA" id="ARBA00044717"/>
    </source>
</evidence>
<keyword evidence="7" id="KW-0328">Glycosyltransferase</keyword>
<dbReference type="InterPro" id="IPR000715">
    <property type="entry name" value="Glycosyl_transferase_4"/>
</dbReference>
<evidence type="ECO:0000256" key="15">
    <source>
        <dbReference type="ARBA" id="ARBA00029567"/>
    </source>
</evidence>
<dbReference type="CDD" id="cd06855">
    <property type="entry name" value="GT_GPT_euk"/>
    <property type="match status" value="1"/>
</dbReference>
<feature type="transmembrane region" description="Helical" evidence="19">
    <location>
        <begin position="96"/>
        <end position="115"/>
    </location>
</feature>
<dbReference type="Pfam" id="PF00953">
    <property type="entry name" value="Glycos_transf_4"/>
    <property type="match status" value="1"/>
</dbReference>
<dbReference type="EMBL" id="CP056065">
    <property type="protein sequence ID" value="UKJ87673.1"/>
    <property type="molecule type" value="Genomic_DNA"/>
</dbReference>
<accession>A0A976M3I5</accession>
<keyword evidence="10" id="KW-0479">Metal-binding</keyword>
<evidence type="ECO:0000256" key="18">
    <source>
        <dbReference type="ARBA" id="ARBA00045078"/>
    </source>
</evidence>
<evidence type="ECO:0000313" key="21">
    <source>
        <dbReference type="Proteomes" id="UP000244803"/>
    </source>
</evidence>
<keyword evidence="14 19" id="KW-0472">Membrane</keyword>
<dbReference type="GO" id="GO:0016757">
    <property type="term" value="F:glycosyltransferase activity"/>
    <property type="evidence" value="ECO:0007669"/>
    <property type="project" value="UniProtKB-KW"/>
</dbReference>
<evidence type="ECO:0000256" key="2">
    <source>
        <dbReference type="ARBA" id="ARBA00004477"/>
    </source>
</evidence>
<evidence type="ECO:0000256" key="8">
    <source>
        <dbReference type="ARBA" id="ARBA00022679"/>
    </source>
</evidence>
<dbReference type="AlphaFoldDB" id="A0A976M3I5"/>
<keyword evidence="8 20" id="KW-0808">Transferase</keyword>
<comment type="cofactor">
    <cofactor evidence="1">
        <name>Mg(2+)</name>
        <dbReference type="ChEBI" id="CHEBI:18420"/>
    </cofactor>
</comment>
<evidence type="ECO:0000256" key="4">
    <source>
        <dbReference type="ARBA" id="ARBA00009317"/>
    </source>
</evidence>
<dbReference type="GO" id="GO:0006488">
    <property type="term" value="P:dolichol-linked oligosaccharide biosynthetic process"/>
    <property type="evidence" value="ECO:0007669"/>
    <property type="project" value="InterPro"/>
</dbReference>
<comment type="catalytic activity">
    <reaction evidence="18">
        <text>a di-trans,poly-cis-dolichyl phosphate + UDP-N-acetyl-alpha-D-glucosamine = an N-acetyl-alpha-D-glucosaminyl-diphospho-di-trans,poly-cis-dolichol + UMP</text>
        <dbReference type="Rhea" id="RHEA:13289"/>
        <dbReference type="Rhea" id="RHEA-COMP:19498"/>
        <dbReference type="Rhea" id="RHEA-COMP:19507"/>
        <dbReference type="ChEBI" id="CHEBI:57683"/>
        <dbReference type="ChEBI" id="CHEBI:57705"/>
        <dbReference type="ChEBI" id="CHEBI:57865"/>
        <dbReference type="ChEBI" id="CHEBI:58427"/>
        <dbReference type="EC" id="2.7.8.15"/>
    </reaction>
    <physiologicalReaction direction="left-to-right" evidence="18">
        <dbReference type="Rhea" id="RHEA:13290"/>
    </physiologicalReaction>
</comment>
<comment type="subcellular location">
    <subcellularLocation>
        <location evidence="2">Endoplasmic reticulum membrane</location>
        <topology evidence="2">Multi-pass membrane protein</topology>
    </subcellularLocation>
</comment>
<dbReference type="InterPro" id="IPR033895">
    <property type="entry name" value="GPT"/>
</dbReference>
<feature type="transmembrane region" description="Helical" evidence="19">
    <location>
        <begin position="254"/>
        <end position="272"/>
    </location>
</feature>
<feature type="transmembrane region" description="Helical" evidence="19">
    <location>
        <begin position="121"/>
        <end position="141"/>
    </location>
</feature>
<evidence type="ECO:0000256" key="6">
    <source>
        <dbReference type="ARBA" id="ARBA00017659"/>
    </source>
</evidence>
<dbReference type="OrthoDB" id="10262326at2759"/>
<feature type="transmembrane region" description="Helical" evidence="19">
    <location>
        <begin position="218"/>
        <end position="234"/>
    </location>
</feature>
<dbReference type="GO" id="GO:0003975">
    <property type="term" value="F:UDP-N-acetylglucosamine-dolichyl-phosphate N-acetylglucosaminephosphotransferase activity"/>
    <property type="evidence" value="ECO:0007669"/>
    <property type="project" value="UniProtKB-EC"/>
</dbReference>
<feature type="transmembrane region" description="Helical" evidence="19">
    <location>
        <begin position="284"/>
        <end position="303"/>
    </location>
</feature>
<evidence type="ECO:0000256" key="3">
    <source>
        <dbReference type="ARBA" id="ARBA00004922"/>
    </source>
</evidence>
<dbReference type="PANTHER" id="PTHR10571:SF0">
    <property type="entry name" value="UDP-N-ACETYLGLUCOSAMINE--DOLICHYL-PHOSPHATE N-ACETYLGLUCOSAMINEPHOSPHOTRANSFERASE"/>
    <property type="match status" value="1"/>
</dbReference>
<keyword evidence="9 19" id="KW-0812">Transmembrane</keyword>
<sequence>MVSSARKTSYRTFRPILKFYKVFFLPLVTSSIISANRVKYHKNDFNQFIIFLIYSFFISAITYFGTFSLIKNLKKRGFVGTNLNAIKSAEKVAEPGGLLGCVVYILAMVLFQMLFKDRQENGLEFNLALVSIVIMTLLGLIDDILRLNWWIKIMGPIIASFPLCLAYSETEFSPDRSFQWLSNRGYHGRMFTYAIIVLITVFCANSINIYSGINGLEIGQSLVMAFFITIYNSMDGCMGSSEKVTHPSWERRMYTYYFTLPFIAVNASLLCFNWYPAKLFAGNVYTLFSGTFFSVITVIGELWEVLPFLMLPQLINFLISIPQLVGIVACPRHRIPKFNIKTKKLENSKNYTLLNLFLLVCGPMSEEALTMALLCLQTLCSLAGLIYKYYML</sequence>
<organism evidence="20 21">
    <name type="scientific">Theileria orientalis</name>
    <dbReference type="NCBI Taxonomy" id="68886"/>
    <lineage>
        <taxon>Eukaryota</taxon>
        <taxon>Sar</taxon>
        <taxon>Alveolata</taxon>
        <taxon>Apicomplexa</taxon>
        <taxon>Aconoidasida</taxon>
        <taxon>Piroplasmida</taxon>
        <taxon>Theileriidae</taxon>
        <taxon>Theileria</taxon>
    </lineage>
</organism>
<evidence type="ECO:0000256" key="7">
    <source>
        <dbReference type="ARBA" id="ARBA00022676"/>
    </source>
</evidence>
<evidence type="ECO:0000256" key="19">
    <source>
        <dbReference type="SAM" id="Phobius"/>
    </source>
</evidence>
<evidence type="ECO:0000256" key="9">
    <source>
        <dbReference type="ARBA" id="ARBA00022692"/>
    </source>
</evidence>
<feature type="transmembrane region" description="Helical" evidence="19">
    <location>
        <begin position="153"/>
        <end position="170"/>
    </location>
</feature>
<evidence type="ECO:0000256" key="1">
    <source>
        <dbReference type="ARBA" id="ARBA00001946"/>
    </source>
</evidence>
<evidence type="ECO:0000256" key="5">
    <source>
        <dbReference type="ARBA" id="ARBA00013225"/>
    </source>
</evidence>
<feature type="transmembrane region" description="Helical" evidence="19">
    <location>
        <begin position="309"/>
        <end position="329"/>
    </location>
</feature>
<protein>
    <recommendedName>
        <fullName evidence="6">UDP-N-acetylglucosamine--dolichyl-phosphate N-acetylglucosaminephosphotransferase</fullName>
        <ecNumber evidence="5">2.7.8.15</ecNumber>
    </recommendedName>
    <alternativeName>
        <fullName evidence="15">GlcNAc-1-P transferase</fullName>
    </alternativeName>
    <alternativeName>
        <fullName evidence="16">N-acetylglucosamine-1-phosphate transferase</fullName>
    </alternativeName>
</protein>
<proteinExistence type="inferred from homology"/>
<evidence type="ECO:0000256" key="16">
    <source>
        <dbReference type="ARBA" id="ARBA00033238"/>
    </source>
</evidence>